<dbReference type="InterPro" id="IPR010090">
    <property type="entry name" value="Phage_tape_meas"/>
</dbReference>
<comment type="caution">
    <text evidence="3">The sequence shown here is derived from an EMBL/GenBank/DDBJ whole genome shotgun (WGS) entry which is preliminary data.</text>
</comment>
<evidence type="ECO:0000313" key="3">
    <source>
        <dbReference type="EMBL" id="MEO1783242.1"/>
    </source>
</evidence>
<accession>A0ABV0F879</accession>
<reference evidence="3 4" key="2">
    <citation type="submission" date="2024-02" db="EMBL/GenBank/DDBJ databases">
        <title>The Genome Sequence of Enterococcus diestrammenae JM9A.</title>
        <authorList>
            <person name="Earl A."/>
            <person name="Manson A."/>
            <person name="Gilmore M."/>
            <person name="Sanders J."/>
            <person name="Shea T."/>
            <person name="Howe W."/>
            <person name="Livny J."/>
            <person name="Cuomo C."/>
            <person name="Neafsey D."/>
            <person name="Birren B."/>
        </authorList>
    </citation>
    <scope>NUCLEOTIDE SEQUENCE [LARGE SCALE GENOMIC DNA]</scope>
    <source>
        <strain evidence="3 4">JM9A</strain>
    </source>
</reference>
<protein>
    <recommendedName>
        <fullName evidence="5">Phage tail tape measure protein</fullName>
    </recommendedName>
</protein>
<keyword evidence="4" id="KW-1185">Reference proteome</keyword>
<dbReference type="Gene3D" id="1.10.287.1490">
    <property type="match status" value="1"/>
</dbReference>
<gene>
    <name evidence="3" type="ORF">BAU18_002861</name>
</gene>
<proteinExistence type="predicted"/>
<dbReference type="PANTHER" id="PTHR37813">
    <property type="entry name" value="FELS-2 PROPHAGE PROTEIN"/>
    <property type="match status" value="1"/>
</dbReference>
<keyword evidence="1" id="KW-1188">Viral release from host cell</keyword>
<dbReference type="RefSeq" id="WP_237583936.1">
    <property type="nucleotide sequence ID" value="NZ_MAEI02000001.1"/>
</dbReference>
<dbReference type="PANTHER" id="PTHR37813:SF1">
    <property type="entry name" value="FELS-2 PROPHAGE PROTEIN"/>
    <property type="match status" value="1"/>
</dbReference>
<organism evidence="3 4">
    <name type="scientific">Enterococcus diestrammenae</name>
    <dbReference type="NCBI Taxonomy" id="1155073"/>
    <lineage>
        <taxon>Bacteria</taxon>
        <taxon>Bacillati</taxon>
        <taxon>Bacillota</taxon>
        <taxon>Bacilli</taxon>
        <taxon>Lactobacillales</taxon>
        <taxon>Enterococcaceae</taxon>
        <taxon>Enterococcus</taxon>
    </lineage>
</organism>
<dbReference type="EMBL" id="MAEI02000001">
    <property type="protein sequence ID" value="MEO1783242.1"/>
    <property type="molecule type" value="Genomic_DNA"/>
</dbReference>
<evidence type="ECO:0000313" key="4">
    <source>
        <dbReference type="Proteomes" id="UP001429357"/>
    </source>
</evidence>
<keyword evidence="2" id="KW-0175">Coiled coil</keyword>
<feature type="coiled-coil region" evidence="2">
    <location>
        <begin position="65"/>
        <end position="120"/>
    </location>
</feature>
<name>A0ABV0F879_9ENTE</name>
<evidence type="ECO:0008006" key="5">
    <source>
        <dbReference type="Google" id="ProtNLM"/>
    </source>
</evidence>
<evidence type="ECO:0000256" key="2">
    <source>
        <dbReference type="SAM" id="Coils"/>
    </source>
</evidence>
<sequence length="310" mass="32722">MATNLGNIAATASLNIDPFQQSTRVLETQMRSINNALKAQETSFKNNSKSINAQKAQYTLTGKAIDNYSAQLVKQKEKYNGLKQSIGDVNNATADQKTQLLSAEATMNKTTAEIERLSGQYKALGTQIAISESNWTKAGQALENVGGKVSKAGDGLNSFGNKWTMGVTAPLVAGVGATVKAAMDWESAFAGVKKTNDEVVDSNGNVVYSYKDLEDGLRGLAKELPASHQEIAAVAEAAGQLGVQTDKVVGFTKTMIDMGESTTMSAETAATEMARFANIVGMSQDKFSNLGSALVDLGKNCCPVAEKLAA</sequence>
<reference evidence="4" key="1">
    <citation type="submission" date="2016-06" db="EMBL/GenBank/DDBJ databases">
        <title>Four novel species of enterococci isolated from chicken manure.</title>
        <authorList>
            <person name="Van Tyne D."/>
        </authorList>
    </citation>
    <scope>NUCLEOTIDE SEQUENCE [LARGE SCALE GENOMIC DNA]</scope>
    <source>
        <strain evidence="4">JM9A</strain>
    </source>
</reference>
<evidence type="ECO:0000256" key="1">
    <source>
        <dbReference type="ARBA" id="ARBA00022612"/>
    </source>
</evidence>
<dbReference type="NCBIfam" id="TIGR01760">
    <property type="entry name" value="tape_meas_TP901"/>
    <property type="match status" value="1"/>
</dbReference>
<dbReference type="Proteomes" id="UP001429357">
    <property type="component" value="Unassembled WGS sequence"/>
</dbReference>